<dbReference type="OrthoDB" id="1727344at2"/>
<dbReference type="eggNOG" id="ENOG5033ATU">
    <property type="taxonomic scope" value="Bacteria"/>
</dbReference>
<evidence type="ECO:0000256" key="1">
    <source>
        <dbReference type="SAM" id="Coils"/>
    </source>
</evidence>
<gene>
    <name evidence="3" type="ORF">O159_16900</name>
    <name evidence="4" type="ORF">O159_22950</name>
</gene>
<feature type="region of interest" description="Disordered" evidence="2">
    <location>
        <begin position="123"/>
        <end position="164"/>
    </location>
</feature>
<feature type="compositionally biased region" description="Low complexity" evidence="2">
    <location>
        <begin position="1"/>
        <end position="15"/>
    </location>
</feature>
<dbReference type="HOGENOM" id="CLU_1616968_0_0_11"/>
<dbReference type="EMBL" id="CP006734">
    <property type="protein sequence ID" value="AGW42257.1"/>
    <property type="molecule type" value="Genomic_DNA"/>
</dbReference>
<feature type="region of interest" description="Disordered" evidence="2">
    <location>
        <begin position="1"/>
        <end position="24"/>
    </location>
</feature>
<proteinExistence type="predicted"/>
<dbReference type="InterPro" id="IPR025580">
    <property type="entry name" value="Gp46"/>
</dbReference>
<feature type="coiled-coil region" evidence="1">
    <location>
        <begin position="30"/>
        <end position="82"/>
    </location>
</feature>
<keyword evidence="5" id="KW-1185">Reference proteome</keyword>
<dbReference type="Proteomes" id="UP000016743">
    <property type="component" value="Chromosome"/>
</dbReference>
<dbReference type="STRING" id="1389489.O159_16900"/>
<dbReference type="PATRIC" id="fig|1389489.3.peg.1629"/>
<dbReference type="KEGG" id="lxy:O159_22950"/>
<accession>U3P8E0</accession>
<dbReference type="Pfam" id="PF14265">
    <property type="entry name" value="DUF4355"/>
    <property type="match status" value="1"/>
</dbReference>
<name>U3P8E0_LEIXC</name>
<organism evidence="3 5">
    <name type="scientific">Leifsonia xyli subsp. cynodontis DSM 46306</name>
    <dbReference type="NCBI Taxonomy" id="1389489"/>
    <lineage>
        <taxon>Bacteria</taxon>
        <taxon>Bacillati</taxon>
        <taxon>Actinomycetota</taxon>
        <taxon>Actinomycetes</taxon>
        <taxon>Micrococcales</taxon>
        <taxon>Microbacteriaceae</taxon>
        <taxon>Leifsonia</taxon>
    </lineage>
</organism>
<protein>
    <recommendedName>
        <fullName evidence="6">Scaffolding protein</fullName>
    </recommendedName>
</protein>
<evidence type="ECO:0000313" key="4">
    <source>
        <dbReference type="EMBL" id="AGW42257.1"/>
    </source>
</evidence>
<evidence type="ECO:0000313" key="3">
    <source>
        <dbReference type="EMBL" id="AGW41734.1"/>
    </source>
</evidence>
<dbReference type="RefSeq" id="WP_021755203.1">
    <property type="nucleotide sequence ID" value="NC_022438.1"/>
</dbReference>
<sequence>MPDPTEPVVENNEPVVENDGELGDAGKRAIAAERKRAEIAEKSLKALQEEITKRENAELSELERFKKENEELRNNNSTSSLEATRYKVALEKGIPVDLAGRLQGSNYEELAADADTLVSLLPAAGAPVKQTPRPDPSQGAKRQHAAASPREAFGDALKSALGRS</sequence>
<dbReference type="AlphaFoldDB" id="U3P8E0"/>
<reference evidence="3 5" key="1">
    <citation type="journal article" date="2013" name="Genome Announc.">
        <title>Complete Genome Sequence of Leifsonia xyli subsp. cynodontis Strain DSM46306, a Gram-Positive Bacterial Pathogen of Grasses.</title>
        <authorList>
            <person name="Monteiro-Vitorello C.B."/>
            <person name="Zerillo M.M."/>
            <person name="Van Sluys M.A."/>
            <person name="Camargo L.E."/>
            <person name="Kitajima J.P."/>
        </authorList>
    </citation>
    <scope>NUCLEOTIDE SEQUENCE [LARGE SCALE GENOMIC DNA]</scope>
    <source>
        <strain evidence="3 5">DSM 46306</strain>
    </source>
</reference>
<dbReference type="KEGG" id="lxy:O159_16900"/>
<evidence type="ECO:0000313" key="5">
    <source>
        <dbReference type="Proteomes" id="UP000016743"/>
    </source>
</evidence>
<evidence type="ECO:0008006" key="6">
    <source>
        <dbReference type="Google" id="ProtNLM"/>
    </source>
</evidence>
<keyword evidence="1" id="KW-0175">Coiled coil</keyword>
<evidence type="ECO:0000256" key="2">
    <source>
        <dbReference type="SAM" id="MobiDB-lite"/>
    </source>
</evidence>
<dbReference type="EMBL" id="CP006734">
    <property type="protein sequence ID" value="AGW41734.1"/>
    <property type="molecule type" value="Genomic_DNA"/>
</dbReference>